<dbReference type="STRING" id="49451.A0A314KS84"/>
<dbReference type="CDD" id="cd09272">
    <property type="entry name" value="RNase_HI_RT_Ty1"/>
    <property type="match status" value="1"/>
</dbReference>
<keyword evidence="2" id="KW-1185">Reference proteome</keyword>
<evidence type="ECO:0008006" key="3">
    <source>
        <dbReference type="Google" id="ProtNLM"/>
    </source>
</evidence>
<organism evidence="1 2">
    <name type="scientific">Nicotiana attenuata</name>
    <name type="common">Coyote tobacco</name>
    <dbReference type="NCBI Taxonomy" id="49451"/>
    <lineage>
        <taxon>Eukaryota</taxon>
        <taxon>Viridiplantae</taxon>
        <taxon>Streptophyta</taxon>
        <taxon>Embryophyta</taxon>
        <taxon>Tracheophyta</taxon>
        <taxon>Spermatophyta</taxon>
        <taxon>Magnoliopsida</taxon>
        <taxon>eudicotyledons</taxon>
        <taxon>Gunneridae</taxon>
        <taxon>Pentapetalae</taxon>
        <taxon>asterids</taxon>
        <taxon>lamiids</taxon>
        <taxon>Solanales</taxon>
        <taxon>Solanaceae</taxon>
        <taxon>Nicotianoideae</taxon>
        <taxon>Nicotianeae</taxon>
        <taxon>Nicotiana</taxon>
    </lineage>
</organism>
<dbReference type="EMBL" id="MJEQ01001161">
    <property type="protein sequence ID" value="OIT31957.1"/>
    <property type="molecule type" value="Genomic_DNA"/>
</dbReference>
<name>A0A314KS84_NICAT</name>
<dbReference type="Gramene" id="OIT31957">
    <property type="protein sequence ID" value="OIT31957"/>
    <property type="gene ID" value="A4A49_60271"/>
</dbReference>
<protein>
    <recommendedName>
        <fullName evidence="3">Retrovirus-related pol polyprotein from transposon tnt 1-94</fullName>
    </recommendedName>
</protein>
<evidence type="ECO:0000313" key="1">
    <source>
        <dbReference type="EMBL" id="OIT31957.1"/>
    </source>
</evidence>
<dbReference type="Proteomes" id="UP000187609">
    <property type="component" value="Unassembled WGS sequence"/>
</dbReference>
<evidence type="ECO:0000313" key="2">
    <source>
        <dbReference type="Proteomes" id="UP000187609"/>
    </source>
</evidence>
<comment type="caution">
    <text evidence="1">The sequence shown here is derived from an EMBL/GenBank/DDBJ whole genome shotgun (WGS) entry which is preliminary data.</text>
</comment>
<accession>A0A314KS84</accession>
<proteinExistence type="predicted"/>
<gene>
    <name evidence="1" type="ORF">A4A49_60271</name>
</gene>
<reference evidence="1" key="1">
    <citation type="submission" date="2016-11" db="EMBL/GenBank/DDBJ databases">
        <title>The genome of Nicotiana attenuata.</title>
        <authorList>
            <person name="Xu S."/>
            <person name="Brockmoeller T."/>
            <person name="Gaquerel E."/>
            <person name="Navarro A."/>
            <person name="Kuhl H."/>
            <person name="Gase K."/>
            <person name="Ling Z."/>
            <person name="Zhou W."/>
            <person name="Kreitzer C."/>
            <person name="Stanke M."/>
            <person name="Tang H."/>
            <person name="Lyons E."/>
            <person name="Pandey P."/>
            <person name="Pandey S.P."/>
            <person name="Timmermann B."/>
            <person name="Baldwin I.T."/>
        </authorList>
    </citation>
    <scope>NUCLEOTIDE SEQUENCE [LARGE SCALE GENOMIC DNA]</scope>
    <source>
        <strain evidence="1">UT</strain>
    </source>
</reference>
<dbReference type="AlphaFoldDB" id="A0A314KS84"/>
<sequence>MEAKFVACAFAVQKVIWLKKFFEHLDTTKNSQGPMTLYYDSQEAIAYTKDPKYQIKNKHIDIKYNFLIDMVASGEITLQYIPTRSMITVHFTKAISRDLFEKHVMALGLRRI</sequence>